<dbReference type="PANTHER" id="PTHR10072">
    <property type="entry name" value="IRON-SULFUR CLUSTER ASSEMBLY PROTEIN"/>
    <property type="match status" value="1"/>
</dbReference>
<evidence type="ECO:0000313" key="3">
    <source>
        <dbReference type="EMBL" id="MEJ1249493.1"/>
    </source>
</evidence>
<protein>
    <submittedName>
        <fullName evidence="3">Iron-sulfur cluster assembly accessory protein</fullName>
    </submittedName>
</protein>
<dbReference type="SUPFAM" id="SSF89360">
    <property type="entry name" value="HesB-like domain"/>
    <property type="match status" value="1"/>
</dbReference>
<dbReference type="GO" id="GO:0016226">
    <property type="term" value="P:iron-sulfur cluster assembly"/>
    <property type="evidence" value="ECO:0007669"/>
    <property type="project" value="InterPro"/>
</dbReference>
<sequence length="111" mass="11932">MSIQLTPAALDRARRFLETRPGAAGLRLGVKKSGCSGFGYAVDVAERVESDDAVFEQEGVRVLVDPRSLPMVDGTTIDFVRRGLNQEFVFDNPRATGGCGCGESFTVSEGF</sequence>
<dbReference type="EMBL" id="JBBDHC010000008">
    <property type="protein sequence ID" value="MEJ1249493.1"/>
    <property type="molecule type" value="Genomic_DNA"/>
</dbReference>
<dbReference type="Gene3D" id="2.60.300.12">
    <property type="entry name" value="HesB-like domain"/>
    <property type="match status" value="1"/>
</dbReference>
<dbReference type="RefSeq" id="WP_337335207.1">
    <property type="nucleotide sequence ID" value="NZ_JBBDHC010000008.1"/>
</dbReference>
<evidence type="ECO:0000256" key="1">
    <source>
        <dbReference type="ARBA" id="ARBA00006718"/>
    </source>
</evidence>
<comment type="similarity">
    <text evidence="1">Belongs to the HesB/IscA family.</text>
</comment>
<organism evidence="3 4">
    <name type="scientific">Denitratimonas tolerans</name>
    <dbReference type="NCBI Taxonomy" id="1338420"/>
    <lineage>
        <taxon>Bacteria</taxon>
        <taxon>Pseudomonadati</taxon>
        <taxon>Pseudomonadota</taxon>
        <taxon>Gammaproteobacteria</taxon>
        <taxon>Lysobacterales</taxon>
        <taxon>Lysobacteraceae</taxon>
        <taxon>Denitratimonas</taxon>
    </lineage>
</organism>
<keyword evidence="4" id="KW-1185">Reference proteome</keyword>
<reference evidence="3 4" key="1">
    <citation type="journal article" date="2016" name="Antonie Van Leeuwenhoek">
        <title>Denitratimonas tolerans gen. nov., sp. nov., a denitrifying bacterium isolated from a bioreactor for tannery wastewater treatment.</title>
        <authorList>
            <person name="Han S.I."/>
            <person name="Kim J.O."/>
            <person name="Lee Y.R."/>
            <person name="Ekpeghere K.I."/>
            <person name="Koh S.C."/>
            <person name="Whang K.S."/>
        </authorList>
    </citation>
    <scope>NUCLEOTIDE SEQUENCE [LARGE SCALE GENOMIC DNA]</scope>
    <source>
        <strain evidence="3 4">KACC 17565</strain>
    </source>
</reference>
<dbReference type="Pfam" id="PF01521">
    <property type="entry name" value="Fe-S_biosyn"/>
    <property type="match status" value="1"/>
</dbReference>
<dbReference type="GO" id="GO:0005829">
    <property type="term" value="C:cytosol"/>
    <property type="evidence" value="ECO:0007669"/>
    <property type="project" value="TreeGrafter"/>
</dbReference>
<proteinExistence type="inferred from homology"/>
<dbReference type="InterPro" id="IPR035903">
    <property type="entry name" value="HesB-like_dom_sf"/>
</dbReference>
<dbReference type="PROSITE" id="PS01152">
    <property type="entry name" value="HESB"/>
    <property type="match status" value="1"/>
</dbReference>
<dbReference type="GO" id="GO:0051537">
    <property type="term" value="F:2 iron, 2 sulfur cluster binding"/>
    <property type="evidence" value="ECO:0007669"/>
    <property type="project" value="UniProtKB-ARBA"/>
</dbReference>
<accession>A0AAW9R5P9</accession>
<evidence type="ECO:0000313" key="4">
    <source>
        <dbReference type="Proteomes" id="UP001364472"/>
    </source>
</evidence>
<dbReference type="NCBIfam" id="TIGR00049">
    <property type="entry name" value="iron-sulfur cluster assembly accessory protein"/>
    <property type="match status" value="1"/>
</dbReference>
<dbReference type="Proteomes" id="UP001364472">
    <property type="component" value="Unassembled WGS sequence"/>
</dbReference>
<comment type="caution">
    <text evidence="3">The sequence shown here is derived from an EMBL/GenBank/DDBJ whole genome shotgun (WGS) entry which is preliminary data.</text>
</comment>
<dbReference type="AlphaFoldDB" id="A0AAW9R5P9"/>
<gene>
    <name evidence="3" type="ORF">WB794_07395</name>
</gene>
<dbReference type="InterPro" id="IPR016092">
    <property type="entry name" value="ATAP"/>
</dbReference>
<dbReference type="InterPro" id="IPR050322">
    <property type="entry name" value="Fe-S_cluster_asmbl/transfer"/>
</dbReference>
<feature type="domain" description="Core" evidence="2">
    <location>
        <begin position="1"/>
        <end position="103"/>
    </location>
</feature>
<evidence type="ECO:0000259" key="2">
    <source>
        <dbReference type="Pfam" id="PF01521"/>
    </source>
</evidence>
<dbReference type="PANTHER" id="PTHR10072:SF41">
    <property type="entry name" value="IRON-SULFUR CLUSTER ASSEMBLY 1 HOMOLOG, MITOCHONDRIAL"/>
    <property type="match status" value="1"/>
</dbReference>
<dbReference type="InterPro" id="IPR000361">
    <property type="entry name" value="ATAP_core_dom"/>
</dbReference>
<name>A0AAW9R5P9_9GAMM</name>
<dbReference type="InterPro" id="IPR017870">
    <property type="entry name" value="FeS_cluster_insertion_CS"/>
</dbReference>